<gene>
    <name evidence="1" type="ORF">Celaphus_00017535</name>
</gene>
<keyword evidence="2" id="KW-1185">Reference proteome</keyword>
<sequence>MGYRGCDGQDHSSLEKLSLVEPGQEQENSSGGKDKIIIVATQDGPVIKVWEAKEEGNNILHHATTCPSLLELAWDGNVDNYLRVCKQGLMEEKEQKATELLAVKYKAVESELLLWGKNIMNHTKERQKTLKLKSEEIAEQKYHGQEIQQEVVKAEIWDQHDERIQVSQNRKEAKSEET</sequence>
<proteinExistence type="predicted"/>
<dbReference type="AlphaFoldDB" id="A0A212D652"/>
<evidence type="ECO:0000313" key="1">
    <source>
        <dbReference type="EMBL" id="OWK13719.1"/>
    </source>
</evidence>
<protein>
    <submittedName>
        <fullName evidence="1">Uncharacterized protein</fullName>
    </submittedName>
</protein>
<dbReference type="Proteomes" id="UP000242450">
    <property type="component" value="Chromosome 6"/>
</dbReference>
<reference evidence="1 2" key="1">
    <citation type="journal article" date="2018" name="Mol. Genet. Genomics">
        <title>The red deer Cervus elaphus genome CerEla1.0: sequencing, annotating, genes, and chromosomes.</title>
        <authorList>
            <person name="Bana N.A."/>
            <person name="Nyiri A."/>
            <person name="Nagy J."/>
            <person name="Frank K."/>
            <person name="Nagy T."/>
            <person name="Steger V."/>
            <person name="Schiller M."/>
            <person name="Lakatos P."/>
            <person name="Sugar L."/>
            <person name="Horn P."/>
            <person name="Barta E."/>
            <person name="Orosz L."/>
        </authorList>
    </citation>
    <scope>NUCLEOTIDE SEQUENCE [LARGE SCALE GENOMIC DNA]</scope>
    <source>
        <strain evidence="1">Hungarian</strain>
    </source>
</reference>
<dbReference type="EMBL" id="MKHE01000006">
    <property type="protein sequence ID" value="OWK13719.1"/>
    <property type="molecule type" value="Genomic_DNA"/>
</dbReference>
<evidence type="ECO:0000313" key="2">
    <source>
        <dbReference type="Proteomes" id="UP000242450"/>
    </source>
</evidence>
<name>A0A212D652_CEREH</name>
<comment type="caution">
    <text evidence="1">The sequence shown here is derived from an EMBL/GenBank/DDBJ whole genome shotgun (WGS) entry which is preliminary data.</text>
</comment>
<organism evidence="1 2">
    <name type="scientific">Cervus elaphus hippelaphus</name>
    <name type="common">European red deer</name>
    <dbReference type="NCBI Taxonomy" id="46360"/>
    <lineage>
        <taxon>Eukaryota</taxon>
        <taxon>Metazoa</taxon>
        <taxon>Chordata</taxon>
        <taxon>Craniata</taxon>
        <taxon>Vertebrata</taxon>
        <taxon>Euteleostomi</taxon>
        <taxon>Mammalia</taxon>
        <taxon>Eutheria</taxon>
        <taxon>Laurasiatheria</taxon>
        <taxon>Artiodactyla</taxon>
        <taxon>Ruminantia</taxon>
        <taxon>Pecora</taxon>
        <taxon>Cervidae</taxon>
        <taxon>Cervinae</taxon>
        <taxon>Cervus</taxon>
    </lineage>
</organism>
<accession>A0A212D652</accession>